<evidence type="ECO:0000256" key="7">
    <source>
        <dbReference type="ARBA" id="ARBA00023160"/>
    </source>
</evidence>
<dbReference type="CDD" id="cd00830">
    <property type="entry name" value="KAS_III"/>
    <property type="match status" value="1"/>
</dbReference>
<dbReference type="GO" id="GO:0004315">
    <property type="term" value="F:3-oxoacyl-[acyl-carrier-protein] synthase activity"/>
    <property type="evidence" value="ECO:0007669"/>
    <property type="project" value="InterPro"/>
</dbReference>
<evidence type="ECO:0000256" key="4">
    <source>
        <dbReference type="ARBA" id="ARBA00022679"/>
    </source>
</evidence>
<dbReference type="InterPro" id="IPR016039">
    <property type="entry name" value="Thiolase-like"/>
</dbReference>
<keyword evidence="5 9" id="KW-0276">Fatty acid metabolism</keyword>
<evidence type="ECO:0000256" key="8">
    <source>
        <dbReference type="ARBA" id="ARBA00023315"/>
    </source>
</evidence>
<dbReference type="SUPFAM" id="SSF53901">
    <property type="entry name" value="Thiolase-like"/>
    <property type="match status" value="1"/>
</dbReference>
<evidence type="ECO:0000256" key="9">
    <source>
        <dbReference type="HAMAP-Rule" id="MF_01815"/>
    </source>
</evidence>
<keyword evidence="8 9" id="KW-0012">Acyltransferase</keyword>
<dbReference type="PANTHER" id="PTHR34069:SF2">
    <property type="entry name" value="BETA-KETOACYL-[ACYL-CARRIER-PROTEIN] SYNTHASE III"/>
    <property type="match status" value="1"/>
</dbReference>
<evidence type="ECO:0000256" key="5">
    <source>
        <dbReference type="ARBA" id="ARBA00022832"/>
    </source>
</evidence>
<dbReference type="Pfam" id="PF08541">
    <property type="entry name" value="ACP_syn_III_C"/>
    <property type="match status" value="1"/>
</dbReference>
<dbReference type="HAMAP" id="MF_01815">
    <property type="entry name" value="FabH"/>
    <property type="match status" value="1"/>
</dbReference>
<feature type="domain" description="Beta-ketoacyl-[acyl-carrier-protein] synthase III C-terminal" evidence="11">
    <location>
        <begin position="237"/>
        <end position="326"/>
    </location>
</feature>
<gene>
    <name evidence="9" type="primary">fabH</name>
    <name evidence="13" type="ORF">HCN56_02615</name>
</gene>
<keyword evidence="4 9" id="KW-0808">Transferase</keyword>
<comment type="subcellular location">
    <subcellularLocation>
        <location evidence="9">Cytoplasm</location>
    </subcellularLocation>
</comment>
<comment type="caution">
    <text evidence="13">The sequence shown here is derived from an EMBL/GenBank/DDBJ whole genome shotgun (WGS) entry which is preliminary data.</text>
</comment>
<sequence length="338" mass="34895">MTAAVLSGLGGWLPPRVVTNEEVGRELGVTDEWIRRRTGIGRRHVCDPGTSTSDLAVRAGARALSSAGVEATDAVVLATATPDHQIPGTAPAVAARLGMTGAIAFDVNAVCTGFVYALATGTALVRGGLAESVLVIGADTFSTVLDPADPVVRPLFGDGAGAVVLRAGTPEEPGALNAFDLGSDGRHEDFIIVPSGGSRQRSGGRPTDPVGSYMTMRGREVFRAAVSRMAESSRTVLAEAGRDVTSVDRVVGHQANIRILRAVADRLELPEDRLISNIDRVGNTSAASIPLALADGLAEGGVKEGATVLLTAFGAGLTWGSTVLEWPEILLNEGEMTP</sequence>
<evidence type="ECO:0000256" key="2">
    <source>
        <dbReference type="ARBA" id="ARBA00022490"/>
    </source>
</evidence>
<keyword evidence="6 9" id="KW-0443">Lipid metabolism</keyword>
<feature type="active site" evidence="9">
    <location>
        <position position="253"/>
    </location>
</feature>
<dbReference type="PANTHER" id="PTHR34069">
    <property type="entry name" value="3-OXOACYL-[ACYL-CARRIER-PROTEIN] SYNTHASE 3"/>
    <property type="match status" value="1"/>
</dbReference>
<feature type="region of interest" description="Disordered" evidence="10">
    <location>
        <begin position="194"/>
        <end position="213"/>
    </location>
</feature>
<comment type="similarity">
    <text evidence="1 9">Belongs to the thiolase-like superfamily. FabH family.</text>
</comment>
<dbReference type="Pfam" id="PF08545">
    <property type="entry name" value="ACP_syn_III"/>
    <property type="match status" value="1"/>
</dbReference>
<comment type="pathway">
    <text evidence="9">Lipid metabolism; fatty acid biosynthesis.</text>
</comment>
<dbReference type="Proteomes" id="UP000578686">
    <property type="component" value="Unassembled WGS sequence"/>
</dbReference>
<keyword evidence="9" id="KW-0511">Multifunctional enzyme</keyword>
<evidence type="ECO:0000259" key="12">
    <source>
        <dbReference type="Pfam" id="PF08545"/>
    </source>
</evidence>
<dbReference type="EMBL" id="JAAVJD010000008">
    <property type="protein sequence ID" value="NJQ04501.1"/>
    <property type="molecule type" value="Genomic_DNA"/>
</dbReference>
<evidence type="ECO:0000256" key="3">
    <source>
        <dbReference type="ARBA" id="ARBA00022516"/>
    </source>
</evidence>
<evidence type="ECO:0000256" key="10">
    <source>
        <dbReference type="SAM" id="MobiDB-lite"/>
    </source>
</evidence>
<keyword evidence="2 9" id="KW-0963">Cytoplasm</keyword>
<protein>
    <recommendedName>
        <fullName evidence="9">Beta-ketoacyl-[acyl-carrier-protein] synthase III</fullName>
        <shortName evidence="9">Beta-ketoacyl-ACP synthase III</shortName>
        <shortName evidence="9">KAS III</shortName>
        <ecNumber evidence="9">2.3.1.180</ecNumber>
    </recommendedName>
    <alternativeName>
        <fullName evidence="9">3-oxoacyl-[acyl-carrier-protein] synthase 3</fullName>
    </alternativeName>
    <alternativeName>
        <fullName evidence="9">3-oxoacyl-[acyl-carrier-protein] synthase III</fullName>
    </alternativeName>
</protein>
<dbReference type="EC" id="2.3.1.180" evidence="9"/>
<proteinExistence type="inferred from homology"/>
<dbReference type="InterPro" id="IPR013751">
    <property type="entry name" value="ACP_syn_III_N"/>
</dbReference>
<dbReference type="Gene3D" id="3.40.47.10">
    <property type="match status" value="1"/>
</dbReference>
<feature type="domain" description="Beta-ketoacyl-[acyl-carrier-protein] synthase III N-terminal" evidence="12">
    <location>
        <begin position="105"/>
        <end position="185"/>
    </location>
</feature>
<feature type="compositionally biased region" description="Low complexity" evidence="10">
    <location>
        <begin position="195"/>
        <end position="205"/>
    </location>
</feature>
<organism evidence="13 14">
    <name type="scientific">Streptomyces lonarensis</name>
    <dbReference type="NCBI Taxonomy" id="700599"/>
    <lineage>
        <taxon>Bacteria</taxon>
        <taxon>Bacillati</taxon>
        <taxon>Actinomycetota</taxon>
        <taxon>Actinomycetes</taxon>
        <taxon>Kitasatosporales</taxon>
        <taxon>Streptomycetaceae</taxon>
        <taxon>Streptomyces</taxon>
    </lineage>
</organism>
<evidence type="ECO:0000256" key="6">
    <source>
        <dbReference type="ARBA" id="ARBA00023098"/>
    </source>
</evidence>
<accession>A0A7X6HXG0</accession>
<evidence type="ECO:0000259" key="11">
    <source>
        <dbReference type="Pfam" id="PF08541"/>
    </source>
</evidence>
<comment type="catalytic activity">
    <reaction evidence="9">
        <text>malonyl-[ACP] + acetyl-CoA + H(+) = 3-oxobutanoyl-[ACP] + CO2 + CoA</text>
        <dbReference type="Rhea" id="RHEA:12080"/>
        <dbReference type="Rhea" id="RHEA-COMP:9623"/>
        <dbReference type="Rhea" id="RHEA-COMP:9625"/>
        <dbReference type="ChEBI" id="CHEBI:15378"/>
        <dbReference type="ChEBI" id="CHEBI:16526"/>
        <dbReference type="ChEBI" id="CHEBI:57287"/>
        <dbReference type="ChEBI" id="CHEBI:57288"/>
        <dbReference type="ChEBI" id="CHEBI:78449"/>
        <dbReference type="ChEBI" id="CHEBI:78450"/>
        <dbReference type="EC" id="2.3.1.180"/>
    </reaction>
</comment>
<evidence type="ECO:0000256" key="1">
    <source>
        <dbReference type="ARBA" id="ARBA00008642"/>
    </source>
</evidence>
<dbReference type="GO" id="GO:0006633">
    <property type="term" value="P:fatty acid biosynthetic process"/>
    <property type="evidence" value="ECO:0007669"/>
    <property type="project" value="UniProtKB-UniRule"/>
</dbReference>
<dbReference type="GO" id="GO:0044550">
    <property type="term" value="P:secondary metabolite biosynthetic process"/>
    <property type="evidence" value="ECO:0007669"/>
    <property type="project" value="TreeGrafter"/>
</dbReference>
<name>A0A7X6HXG0_9ACTN</name>
<dbReference type="RefSeq" id="WP_167967797.1">
    <property type="nucleotide sequence ID" value="NZ_BHZG01000013.1"/>
</dbReference>
<keyword evidence="3 9" id="KW-0444">Lipid biosynthesis</keyword>
<dbReference type="InterPro" id="IPR013747">
    <property type="entry name" value="ACP_syn_III_C"/>
</dbReference>
<reference evidence="13 14" key="1">
    <citation type="submission" date="2020-03" db="EMBL/GenBank/DDBJ databases">
        <title>Draft genome of Streptomyces sp. ventii, isolated from the Axial Seamount in the Pacific Ocean, and resequencing of the two type strains Streptomyces lonarensis strain NCL 716 and Streptomyces bohaiensis strain 11A07.</title>
        <authorList>
            <person name="Loughran R.M."/>
            <person name="Pfannmuller K.M."/>
            <person name="Wasson B.J."/>
            <person name="Deadmond M.C."/>
            <person name="Paddock B.E."/>
            <person name="Koyack M.J."/>
            <person name="Gallegos D.A."/>
            <person name="Mitchell E.A."/>
            <person name="Ushijima B."/>
            <person name="Saw J.H."/>
            <person name="Mcphail K.L."/>
            <person name="Videau P."/>
        </authorList>
    </citation>
    <scope>NUCLEOTIDE SEQUENCE [LARGE SCALE GENOMIC DNA]</scope>
    <source>
        <strain evidence="13 14">NCL716</strain>
    </source>
</reference>
<keyword evidence="14" id="KW-1185">Reference proteome</keyword>
<comment type="subunit">
    <text evidence="9">Homodimer.</text>
</comment>
<feature type="active site" evidence="9">
    <location>
        <position position="283"/>
    </location>
</feature>
<dbReference type="NCBIfam" id="NF006829">
    <property type="entry name" value="PRK09352.1"/>
    <property type="match status" value="1"/>
</dbReference>
<feature type="region of interest" description="ACP-binding" evidence="9">
    <location>
        <begin position="254"/>
        <end position="258"/>
    </location>
</feature>
<dbReference type="GO" id="GO:0033818">
    <property type="term" value="F:beta-ketoacyl-acyl-carrier-protein synthase III activity"/>
    <property type="evidence" value="ECO:0007669"/>
    <property type="project" value="UniProtKB-UniRule"/>
</dbReference>
<dbReference type="AlphaFoldDB" id="A0A7X6HXG0"/>
<feature type="active site" evidence="9">
    <location>
        <position position="111"/>
    </location>
</feature>
<keyword evidence="7 9" id="KW-0275">Fatty acid biosynthesis</keyword>
<dbReference type="NCBIfam" id="TIGR00747">
    <property type="entry name" value="fabH"/>
    <property type="match status" value="1"/>
</dbReference>
<evidence type="ECO:0000313" key="13">
    <source>
        <dbReference type="EMBL" id="NJQ04501.1"/>
    </source>
</evidence>
<dbReference type="UniPathway" id="UPA00094"/>
<dbReference type="InterPro" id="IPR004655">
    <property type="entry name" value="FabH"/>
</dbReference>
<comment type="function">
    <text evidence="9">Catalyzes the condensation reaction of fatty acid synthesis by the addition to an acyl acceptor of two carbons from malonyl-ACP. Catalyzes the first condensation reaction which initiates fatty acid synthesis and may therefore play a role in governing the total rate of fatty acid production. Possesses both acetoacetyl-ACP synthase and acetyl transacylase activities. Its substrate specificity determines the biosynthesis of branched-chain and/or straight-chain of fatty acids.</text>
</comment>
<comment type="domain">
    <text evidence="9">The last Arg residue of the ACP-binding site is essential for the weak association between ACP/AcpP and FabH.</text>
</comment>
<evidence type="ECO:0000313" key="14">
    <source>
        <dbReference type="Proteomes" id="UP000578686"/>
    </source>
</evidence>
<dbReference type="GO" id="GO:0005737">
    <property type="term" value="C:cytoplasm"/>
    <property type="evidence" value="ECO:0007669"/>
    <property type="project" value="UniProtKB-SubCell"/>
</dbReference>